<name>H2XUS1_CIOIN</name>
<evidence type="ECO:0000313" key="1">
    <source>
        <dbReference type="Ensembl" id="ENSCINP00000033405.1"/>
    </source>
</evidence>
<proteinExistence type="predicted"/>
<dbReference type="GeneTree" id="ENSGT00530000064841"/>
<dbReference type="OMA" id="FDANTHW"/>
<evidence type="ECO:0000313" key="2">
    <source>
        <dbReference type="Proteomes" id="UP000008144"/>
    </source>
</evidence>
<dbReference type="Ensembl" id="ENSCINT00000033670.1">
    <property type="protein sequence ID" value="ENSCINP00000033405.1"/>
    <property type="gene ID" value="ENSCING00000021471.1"/>
</dbReference>
<keyword evidence="2" id="KW-1185">Reference proteome</keyword>
<reference evidence="1" key="3">
    <citation type="submission" date="2025-09" db="UniProtKB">
        <authorList>
            <consortium name="Ensembl"/>
        </authorList>
    </citation>
    <scope>IDENTIFICATION</scope>
</reference>
<dbReference type="HOGENOM" id="CLU_087482_0_0_1"/>
<dbReference type="AlphaFoldDB" id="H2XUS1"/>
<dbReference type="InParanoid" id="H2XUS1"/>
<sequence>MFPPGYSTTTQRSSDVTIHSTTRKQNLTINYKVCLNWKPYHIKATAQPKYNTGYEKFNVTVVQINFYNAVLELERIDQDSGWGEMLFTVQWAIYHVSDYITSTATVQYRVDYDTDVKISGTSNVSAVYGEGLSPLPALQNNSLFQPRLSQERQNGHRFLVFDKNFNNLITSLDLNPKDGENDLVTVFIVYRRDILISNSPTSNGLFGADDNDWDKLILLTSDKLYVAGTVNINIAISSFPTNANPIAFNIWNVISVQWNLNGGVDASSVWCNGKLLQR</sequence>
<reference evidence="2" key="1">
    <citation type="journal article" date="2002" name="Science">
        <title>The draft genome of Ciona intestinalis: insights into chordate and vertebrate origins.</title>
        <authorList>
            <person name="Dehal P."/>
            <person name="Satou Y."/>
            <person name="Campbell R.K."/>
            <person name="Chapman J."/>
            <person name="Degnan B."/>
            <person name="De Tomaso A."/>
            <person name="Davidson B."/>
            <person name="Di Gregorio A."/>
            <person name="Gelpke M."/>
            <person name="Goodstein D.M."/>
            <person name="Harafuji N."/>
            <person name="Hastings K.E."/>
            <person name="Ho I."/>
            <person name="Hotta K."/>
            <person name="Huang W."/>
            <person name="Kawashima T."/>
            <person name="Lemaire P."/>
            <person name="Martinez D."/>
            <person name="Meinertzhagen I.A."/>
            <person name="Necula S."/>
            <person name="Nonaka M."/>
            <person name="Putnam N."/>
            <person name="Rash S."/>
            <person name="Saiga H."/>
            <person name="Satake M."/>
            <person name="Terry A."/>
            <person name="Yamada L."/>
            <person name="Wang H.G."/>
            <person name="Awazu S."/>
            <person name="Azumi K."/>
            <person name="Boore J."/>
            <person name="Branno M."/>
            <person name="Chin-Bow S."/>
            <person name="DeSantis R."/>
            <person name="Doyle S."/>
            <person name="Francino P."/>
            <person name="Keys D.N."/>
            <person name="Haga S."/>
            <person name="Hayashi H."/>
            <person name="Hino K."/>
            <person name="Imai K.S."/>
            <person name="Inaba K."/>
            <person name="Kano S."/>
            <person name="Kobayashi K."/>
            <person name="Kobayashi M."/>
            <person name="Lee B.I."/>
            <person name="Makabe K.W."/>
            <person name="Manohar C."/>
            <person name="Matassi G."/>
            <person name="Medina M."/>
            <person name="Mochizuki Y."/>
            <person name="Mount S."/>
            <person name="Morishita T."/>
            <person name="Miura S."/>
            <person name="Nakayama A."/>
            <person name="Nishizaka S."/>
            <person name="Nomoto H."/>
            <person name="Ohta F."/>
            <person name="Oishi K."/>
            <person name="Rigoutsos I."/>
            <person name="Sano M."/>
            <person name="Sasaki A."/>
            <person name="Sasakura Y."/>
            <person name="Shoguchi E."/>
            <person name="Shin-i T."/>
            <person name="Spagnuolo A."/>
            <person name="Stainier D."/>
            <person name="Suzuki M.M."/>
            <person name="Tassy O."/>
            <person name="Takatori N."/>
            <person name="Tokuoka M."/>
            <person name="Yagi K."/>
            <person name="Yoshizaki F."/>
            <person name="Wada S."/>
            <person name="Zhang C."/>
            <person name="Hyatt P.D."/>
            <person name="Larimer F."/>
            <person name="Detter C."/>
            <person name="Doggett N."/>
            <person name="Glavina T."/>
            <person name="Hawkins T."/>
            <person name="Richardson P."/>
            <person name="Lucas S."/>
            <person name="Kohara Y."/>
            <person name="Levine M."/>
            <person name="Satoh N."/>
            <person name="Rokhsar D.S."/>
        </authorList>
    </citation>
    <scope>NUCLEOTIDE SEQUENCE [LARGE SCALE GENOMIC DNA]</scope>
</reference>
<accession>H2XUS1</accession>
<dbReference type="Proteomes" id="UP000008144">
    <property type="component" value="Unassembled WGS sequence"/>
</dbReference>
<organism evidence="1 2">
    <name type="scientific">Ciona intestinalis</name>
    <name type="common">Transparent sea squirt</name>
    <name type="synonym">Ascidia intestinalis</name>
    <dbReference type="NCBI Taxonomy" id="7719"/>
    <lineage>
        <taxon>Eukaryota</taxon>
        <taxon>Metazoa</taxon>
        <taxon>Chordata</taxon>
        <taxon>Tunicata</taxon>
        <taxon>Ascidiacea</taxon>
        <taxon>Phlebobranchia</taxon>
        <taxon>Cionidae</taxon>
        <taxon>Ciona</taxon>
    </lineage>
</organism>
<reference evidence="1" key="2">
    <citation type="submission" date="2025-08" db="UniProtKB">
        <authorList>
            <consortium name="Ensembl"/>
        </authorList>
    </citation>
    <scope>IDENTIFICATION</scope>
</reference>
<protein>
    <submittedName>
        <fullName evidence="1">Uncharacterized protein</fullName>
    </submittedName>
</protein>